<dbReference type="Proteomes" id="UP001476282">
    <property type="component" value="Unassembled WGS sequence"/>
</dbReference>
<evidence type="ECO:0000256" key="2">
    <source>
        <dbReference type="ARBA" id="ARBA00022679"/>
    </source>
</evidence>
<evidence type="ECO:0000313" key="5">
    <source>
        <dbReference type="EMBL" id="GAA5483288.1"/>
    </source>
</evidence>
<evidence type="ECO:0000256" key="1">
    <source>
        <dbReference type="ARBA" id="ARBA00005189"/>
    </source>
</evidence>
<dbReference type="SUPFAM" id="SSF69593">
    <property type="entry name" value="Glycerol-3-phosphate (1)-acyltransferase"/>
    <property type="match status" value="1"/>
</dbReference>
<dbReference type="EMBL" id="BAABRI010000013">
    <property type="protein sequence ID" value="GAA5483288.1"/>
    <property type="molecule type" value="Genomic_DNA"/>
</dbReference>
<keyword evidence="3" id="KW-0012">Acyltransferase</keyword>
<dbReference type="InterPro" id="IPR002123">
    <property type="entry name" value="Plipid/glycerol_acylTrfase"/>
</dbReference>
<dbReference type="SMART" id="SM00563">
    <property type="entry name" value="PlsC"/>
    <property type="match status" value="1"/>
</dbReference>
<accession>A0ABP9UTV9</accession>
<dbReference type="CDD" id="cd07989">
    <property type="entry name" value="LPLAT_AGPAT-like"/>
    <property type="match status" value="1"/>
</dbReference>
<organism evidence="5 6">
    <name type="scientific">Haloferula sargassicola</name>
    <dbReference type="NCBI Taxonomy" id="490096"/>
    <lineage>
        <taxon>Bacteria</taxon>
        <taxon>Pseudomonadati</taxon>
        <taxon>Verrucomicrobiota</taxon>
        <taxon>Verrucomicrobiia</taxon>
        <taxon>Verrucomicrobiales</taxon>
        <taxon>Verrucomicrobiaceae</taxon>
        <taxon>Haloferula</taxon>
    </lineage>
</organism>
<evidence type="ECO:0000259" key="4">
    <source>
        <dbReference type="SMART" id="SM00563"/>
    </source>
</evidence>
<gene>
    <name evidence="5" type="ORF">Hsar01_02518</name>
</gene>
<sequence>MRRLRTDLPYTFRPPQGRGWFRPLGLWANERVFLRRKYRLEGISEAGMEQVEALVKKGDAVLLAPNHADHSDPHLMIEMGRRHALPLHFMAAREVFEGSPAAAWALQSMGVFSVDRDGPDLSAIKTAIGLLEAGTPLVIYPEGEIYHHHERLDPLMEGVASILLKAAGRLKDGRRAWLVPVGICFQHRPEVEATFGERLSKLEDRIGWTPRPAMAVDDRIIRLGTGVLALKETEFLGEAGQGGIQSRLEVLCERLLSATEEKHGRDPRATTAPERVRALRYRIRRRLLDAENPASTTERVTLLDDLDAVFTALQSHSYIGDYLLSHPSLDRRAETLMKLEEDLFGFPTYPTPRDATVTAADPIPVSDFLENGTLPSKGGAAPLTAMLEEKLTALLPVPE</sequence>
<keyword evidence="6" id="KW-1185">Reference proteome</keyword>
<dbReference type="RefSeq" id="WP_353567403.1">
    <property type="nucleotide sequence ID" value="NZ_BAABRI010000013.1"/>
</dbReference>
<evidence type="ECO:0000313" key="6">
    <source>
        <dbReference type="Proteomes" id="UP001476282"/>
    </source>
</evidence>
<comment type="caution">
    <text evidence="5">The sequence shown here is derived from an EMBL/GenBank/DDBJ whole genome shotgun (WGS) entry which is preliminary data.</text>
</comment>
<comment type="pathway">
    <text evidence="1">Lipid metabolism.</text>
</comment>
<keyword evidence="2" id="KW-0808">Transferase</keyword>
<protein>
    <recommendedName>
        <fullName evidence="4">Phospholipid/glycerol acyltransferase domain-containing protein</fullName>
    </recommendedName>
</protein>
<reference evidence="5 6" key="1">
    <citation type="submission" date="2024-02" db="EMBL/GenBank/DDBJ databases">
        <title>Haloferula sargassicola NBRC 104335.</title>
        <authorList>
            <person name="Ichikawa N."/>
            <person name="Katano-Makiyama Y."/>
            <person name="Hidaka K."/>
        </authorList>
    </citation>
    <scope>NUCLEOTIDE SEQUENCE [LARGE SCALE GENOMIC DNA]</scope>
    <source>
        <strain evidence="5 6">NBRC 104335</strain>
    </source>
</reference>
<proteinExistence type="predicted"/>
<evidence type="ECO:0000256" key="3">
    <source>
        <dbReference type="ARBA" id="ARBA00023315"/>
    </source>
</evidence>
<feature type="domain" description="Phospholipid/glycerol acyltransferase" evidence="4">
    <location>
        <begin position="61"/>
        <end position="186"/>
    </location>
</feature>
<dbReference type="PANTHER" id="PTHR10434">
    <property type="entry name" value="1-ACYL-SN-GLYCEROL-3-PHOSPHATE ACYLTRANSFERASE"/>
    <property type="match status" value="1"/>
</dbReference>
<dbReference type="PANTHER" id="PTHR10434:SF11">
    <property type="entry name" value="1-ACYL-SN-GLYCEROL-3-PHOSPHATE ACYLTRANSFERASE"/>
    <property type="match status" value="1"/>
</dbReference>
<name>A0ABP9UTV9_9BACT</name>
<dbReference type="Pfam" id="PF01553">
    <property type="entry name" value="Acyltransferase"/>
    <property type="match status" value="1"/>
</dbReference>